<dbReference type="GO" id="GO:0006508">
    <property type="term" value="P:proteolysis"/>
    <property type="evidence" value="ECO:0007669"/>
    <property type="project" value="InterPro"/>
</dbReference>
<protein>
    <submittedName>
        <fullName evidence="3">M20/M25/M40 family metallo-hydrolase</fullName>
    </submittedName>
</protein>
<dbReference type="PANTHER" id="PTHR12147">
    <property type="entry name" value="METALLOPEPTIDASE M28 FAMILY MEMBER"/>
    <property type="match status" value="1"/>
</dbReference>
<dbReference type="AlphaFoldDB" id="A0A508A4H6"/>
<dbReference type="SUPFAM" id="SSF53187">
    <property type="entry name" value="Zn-dependent exopeptidases"/>
    <property type="match status" value="1"/>
</dbReference>
<evidence type="ECO:0000313" key="3">
    <source>
        <dbReference type="EMBL" id="TQD43334.1"/>
    </source>
</evidence>
<dbReference type="Proteomes" id="UP000319010">
    <property type="component" value="Unassembled WGS sequence"/>
</dbReference>
<gene>
    <name evidence="3" type="ORF">FK256_07060</name>
</gene>
<dbReference type="EMBL" id="VICB01000009">
    <property type="protein sequence ID" value="TQD43334.1"/>
    <property type="molecule type" value="Genomic_DNA"/>
</dbReference>
<dbReference type="InterPro" id="IPR007484">
    <property type="entry name" value="Peptidase_M28"/>
</dbReference>
<reference evidence="3 4" key="1">
    <citation type="submission" date="2019-06" db="EMBL/GenBank/DDBJ databases">
        <title>Draft genome sequence of Actinomyces johnsonii CCUG 34287T.</title>
        <authorList>
            <person name="Salva-Serra F."/>
            <person name="Cardew S."/>
            <person name="Moore E."/>
        </authorList>
    </citation>
    <scope>NUCLEOTIDE SEQUENCE [LARGE SCALE GENOMIC DNA]</scope>
    <source>
        <strain evidence="3 4">CCUG 34287</strain>
    </source>
</reference>
<keyword evidence="1" id="KW-0812">Transmembrane</keyword>
<name>A0A508A4H6_9ACTO</name>
<evidence type="ECO:0000256" key="1">
    <source>
        <dbReference type="SAM" id="Phobius"/>
    </source>
</evidence>
<feature type="transmembrane region" description="Helical" evidence="1">
    <location>
        <begin position="436"/>
        <end position="456"/>
    </location>
</feature>
<dbReference type="PANTHER" id="PTHR12147:SF26">
    <property type="entry name" value="PEPTIDASE M28 DOMAIN-CONTAINING PROTEIN"/>
    <property type="match status" value="1"/>
</dbReference>
<proteinExistence type="predicted"/>
<evidence type="ECO:0000313" key="4">
    <source>
        <dbReference type="Proteomes" id="UP000319010"/>
    </source>
</evidence>
<dbReference type="InterPro" id="IPR045175">
    <property type="entry name" value="M28_fam"/>
</dbReference>
<keyword evidence="1" id="KW-0472">Membrane</keyword>
<feature type="transmembrane region" description="Helical" evidence="1">
    <location>
        <begin position="363"/>
        <end position="383"/>
    </location>
</feature>
<dbReference type="RefSeq" id="WP_141424251.1">
    <property type="nucleotide sequence ID" value="NZ_JASPFB010000021.1"/>
</dbReference>
<dbReference type="Gene3D" id="3.40.630.10">
    <property type="entry name" value="Zn peptidases"/>
    <property type="match status" value="1"/>
</dbReference>
<feature type="transmembrane region" description="Helical" evidence="1">
    <location>
        <begin position="514"/>
        <end position="535"/>
    </location>
</feature>
<feature type="domain" description="Peptidase M28" evidence="2">
    <location>
        <begin position="128"/>
        <end position="331"/>
    </location>
</feature>
<sequence>MTYQRLSVPDLARRLLAPIAALLGLVAGLSVLILPSPTPTTADPTEFSAERAMASINRLADEPHSVLDREAHDRARDDVIDMFADLGYTADVHSDPLFDFSEPGDKKTFDMLSAEQQAAVKDAPADTIVVDVPGKSKRTMALMAHYDSSTVEGAGNDEQHYYTSGTSHGAADDGYGVATIVETLRALKAEGRQPENSLKIVITDAEEIGLIGARNEMRHHRADYENVDLVLNLEARGMSGPAFMFETSPNNSAVAGYFLSHVKQPVTGSLFPSLYALMPNSTDMTVVIPEGFTVLNIAAVGDADHYHQSTDAPRYVDHSTLQHYGDQALDLTRAWAFDGQTPTLTADGDLHFFQLWRGLTVRYPAAVGTGLGCLAVIAALGAVAVRARSLHWKQVLGTVWGLTWRAASVSAAAGLVQLGAMAMKWAPESGLGPNPLLVWMFAIGALIGAGLTAHFVVRRWKKGLGQEAIAAVLLLLTAACVPVMVLVPGAAYVLVFPMLALALTALAPRQVRPLVGALAAFITVVIFAPTILFIHELLSLSAVWVTVFFAIVPVAPLALVLLQAGSRRTRLTAAQTSSGSDAAASDDALVAGPAAAMA</sequence>
<accession>A0A508A4H6</accession>
<dbReference type="Pfam" id="PF04389">
    <property type="entry name" value="Peptidase_M28"/>
    <property type="match status" value="1"/>
</dbReference>
<keyword evidence="1" id="KW-1133">Transmembrane helix</keyword>
<organism evidence="3 4">
    <name type="scientific">Actinomyces johnsonii</name>
    <dbReference type="NCBI Taxonomy" id="544581"/>
    <lineage>
        <taxon>Bacteria</taxon>
        <taxon>Bacillati</taxon>
        <taxon>Actinomycetota</taxon>
        <taxon>Actinomycetes</taxon>
        <taxon>Actinomycetales</taxon>
        <taxon>Actinomycetaceae</taxon>
        <taxon>Actinomyces</taxon>
    </lineage>
</organism>
<keyword evidence="3" id="KW-0378">Hydrolase</keyword>
<comment type="caution">
    <text evidence="3">The sequence shown here is derived from an EMBL/GenBank/DDBJ whole genome shotgun (WGS) entry which is preliminary data.</text>
</comment>
<dbReference type="GO" id="GO:0008235">
    <property type="term" value="F:metalloexopeptidase activity"/>
    <property type="evidence" value="ECO:0007669"/>
    <property type="project" value="InterPro"/>
</dbReference>
<feature type="transmembrane region" description="Helical" evidence="1">
    <location>
        <begin position="395"/>
        <end position="416"/>
    </location>
</feature>
<evidence type="ECO:0000259" key="2">
    <source>
        <dbReference type="Pfam" id="PF04389"/>
    </source>
</evidence>
<feature type="transmembrane region" description="Helical" evidence="1">
    <location>
        <begin position="541"/>
        <end position="562"/>
    </location>
</feature>
<feature type="transmembrane region" description="Helical" evidence="1">
    <location>
        <begin position="468"/>
        <end position="485"/>
    </location>
</feature>
<feature type="transmembrane region" description="Helical" evidence="1">
    <location>
        <begin position="491"/>
        <end position="507"/>
    </location>
</feature>